<dbReference type="Proteomes" id="UP000266313">
    <property type="component" value="Chromosome"/>
</dbReference>
<evidence type="ECO:0000313" key="2">
    <source>
        <dbReference type="Proteomes" id="UP000266313"/>
    </source>
</evidence>
<keyword evidence="2" id="KW-1185">Reference proteome</keyword>
<gene>
    <name evidence="1" type="ORF">sS8_4257</name>
</gene>
<protein>
    <submittedName>
        <fullName evidence="1">Uncharacterized protein</fullName>
    </submittedName>
</protein>
<reference evidence="1 2" key="1">
    <citation type="submission" date="2016-12" db="EMBL/GenBank/DDBJ databases">
        <title>Genome sequencing of Methylocaldum marinum.</title>
        <authorList>
            <person name="Takeuchi M."/>
            <person name="Kamagata Y."/>
            <person name="Hiraoka S."/>
            <person name="Oshima K."/>
            <person name="Hattori M."/>
            <person name="Iwasaki W."/>
        </authorList>
    </citation>
    <scope>NUCLEOTIDE SEQUENCE [LARGE SCALE GENOMIC DNA]</scope>
    <source>
        <strain evidence="1 2">S8</strain>
    </source>
</reference>
<dbReference type="KEGG" id="mmai:sS8_4257"/>
<dbReference type="AlphaFoldDB" id="A0A250KX44"/>
<dbReference type="EMBL" id="AP017928">
    <property type="protein sequence ID" value="BBA36187.1"/>
    <property type="molecule type" value="Genomic_DNA"/>
</dbReference>
<organism evidence="1 2">
    <name type="scientific">Methylocaldum marinum</name>
    <dbReference type="NCBI Taxonomy" id="1432792"/>
    <lineage>
        <taxon>Bacteria</taxon>
        <taxon>Pseudomonadati</taxon>
        <taxon>Pseudomonadota</taxon>
        <taxon>Gammaproteobacteria</taxon>
        <taxon>Methylococcales</taxon>
        <taxon>Methylococcaceae</taxon>
        <taxon>Methylocaldum</taxon>
    </lineage>
</organism>
<accession>A0A250KX44</accession>
<proteinExistence type="predicted"/>
<dbReference type="OrthoDB" id="9180681at2"/>
<name>A0A250KX44_9GAMM</name>
<sequence length="204" mass="22671">MIDEEQARAALAANPLPPNPWVQATDDGIIIKAGYSDTLHRMLRWVPKVQWVPEKRHWKVPLAGAELIRSVLPEISRLAEATHEAFGVSAPPPRNATIPEAPQLSEEEPAKRIFDPDASERDLFRNAARFLFGTDWQRDTARALGRDEAALACWLVGEDVVEDDPRVLLNEMLDLMRRRAAAITAAAEQLAEAIERKKTTAPGA</sequence>
<dbReference type="RefSeq" id="WP_119631406.1">
    <property type="nucleotide sequence ID" value="NZ_AP017928.1"/>
</dbReference>
<evidence type="ECO:0000313" key="1">
    <source>
        <dbReference type="EMBL" id="BBA36187.1"/>
    </source>
</evidence>